<comment type="caution">
    <text evidence="4">The sequence shown here is derived from an EMBL/GenBank/DDBJ whole genome shotgun (WGS) entry which is preliminary data.</text>
</comment>
<evidence type="ECO:0000259" key="1">
    <source>
        <dbReference type="PROSITE" id="PS50181"/>
    </source>
</evidence>
<dbReference type="CDD" id="cd22157">
    <property type="entry name" value="F-box_AtFBW1-like"/>
    <property type="match status" value="1"/>
</dbReference>
<dbReference type="Proteomes" id="UP000886885">
    <property type="component" value="Chromosome 17D"/>
</dbReference>
<organism evidence="4 5">
    <name type="scientific">Populus tomentosa</name>
    <name type="common">Chinese white poplar</name>
    <dbReference type="NCBI Taxonomy" id="118781"/>
    <lineage>
        <taxon>Eukaryota</taxon>
        <taxon>Viridiplantae</taxon>
        <taxon>Streptophyta</taxon>
        <taxon>Embryophyta</taxon>
        <taxon>Tracheophyta</taxon>
        <taxon>Spermatophyta</taxon>
        <taxon>Magnoliopsida</taxon>
        <taxon>eudicotyledons</taxon>
        <taxon>Gunneridae</taxon>
        <taxon>Pentapetalae</taxon>
        <taxon>rosids</taxon>
        <taxon>fabids</taxon>
        <taxon>Malpighiales</taxon>
        <taxon>Salicaceae</taxon>
        <taxon>Saliceae</taxon>
        <taxon>Populus</taxon>
    </lineage>
</organism>
<dbReference type="OrthoDB" id="1924677at2759"/>
<dbReference type="Pfam" id="PF00646">
    <property type="entry name" value="F-box"/>
    <property type="match status" value="1"/>
</dbReference>
<reference evidence="4" key="1">
    <citation type="journal article" date="2020" name="bioRxiv">
        <title>Hybrid origin of Populus tomentosa Carr. identified through genome sequencing and phylogenomic analysis.</title>
        <authorList>
            <person name="An X."/>
            <person name="Gao K."/>
            <person name="Chen Z."/>
            <person name="Li J."/>
            <person name="Yang X."/>
            <person name="Yang X."/>
            <person name="Zhou J."/>
            <person name="Guo T."/>
            <person name="Zhao T."/>
            <person name="Huang S."/>
            <person name="Miao D."/>
            <person name="Khan W.U."/>
            <person name="Rao P."/>
            <person name="Ye M."/>
            <person name="Lei B."/>
            <person name="Liao W."/>
            <person name="Wang J."/>
            <person name="Ji L."/>
            <person name="Li Y."/>
            <person name="Guo B."/>
            <person name="Mustafa N.S."/>
            <person name="Li S."/>
            <person name="Yun Q."/>
            <person name="Keller S.R."/>
            <person name="Mao J."/>
            <person name="Zhang R."/>
            <person name="Strauss S.H."/>
        </authorList>
    </citation>
    <scope>NUCLEOTIDE SEQUENCE</scope>
    <source>
        <strain evidence="4">GM15</strain>
        <tissue evidence="4">Leaf</tissue>
    </source>
</reference>
<dbReference type="InterPro" id="IPR050796">
    <property type="entry name" value="SCF_F-box_component"/>
</dbReference>
<proteinExistence type="predicted"/>
<feature type="domain" description="F-box" evidence="1">
    <location>
        <begin position="8"/>
        <end position="54"/>
    </location>
</feature>
<evidence type="ECO:0000313" key="2">
    <source>
        <dbReference type="EMBL" id="KAG6736748.1"/>
    </source>
</evidence>
<name>A0A8X7XZA4_POPTO</name>
<dbReference type="EMBL" id="JAAWWB010000245">
    <property type="protein sequence ID" value="KAG6737048.1"/>
    <property type="molecule type" value="Genomic_DNA"/>
</dbReference>
<accession>A0A8X7XZA4</accession>
<dbReference type="PROSITE" id="PS50181">
    <property type="entry name" value="FBOX"/>
    <property type="match status" value="1"/>
</dbReference>
<dbReference type="AlphaFoldDB" id="A0A8X7XZA4"/>
<dbReference type="EMBL" id="JAAWWB010000577">
    <property type="protein sequence ID" value="KAG6736748.1"/>
    <property type="molecule type" value="Genomic_DNA"/>
</dbReference>
<dbReference type="Pfam" id="PF07734">
    <property type="entry name" value="FBA_1"/>
    <property type="match status" value="1"/>
</dbReference>
<dbReference type="InterPro" id="IPR006527">
    <property type="entry name" value="F-box-assoc_dom_typ1"/>
</dbReference>
<evidence type="ECO:0000313" key="4">
    <source>
        <dbReference type="EMBL" id="KAG6741256.1"/>
    </source>
</evidence>
<gene>
    <name evidence="4" type="ORF">POTOM_054489</name>
    <name evidence="3" type="ORF">POTOM_059981</name>
    <name evidence="2" type="ORF">POTOM_060356</name>
</gene>
<dbReference type="EMBL" id="JAAWWB010000034">
    <property type="protein sequence ID" value="KAG6741256.1"/>
    <property type="molecule type" value="Genomic_DNA"/>
</dbReference>
<evidence type="ECO:0000313" key="3">
    <source>
        <dbReference type="EMBL" id="KAG6737048.1"/>
    </source>
</evidence>
<dbReference type="SMART" id="SM00256">
    <property type="entry name" value="FBOX"/>
    <property type="match status" value="1"/>
</dbReference>
<sequence>MLKVKEIMIEEDPLPEDLIIEILSWLPVRTLLEFKCVCKSWHSIITSQAFISKHPNNYYDNNNDSDSFVDQYKVTYACQKVALVTKDYKVVVIKGWSKSNYKIRITLSVFVYSLSADSRRYWGDLAQNYKLLSNNNCYICLNGVSYWLGSNYDRGRIYHEAIISFDMATDLIQDVELPDYDKSARKSIQLLPCIAC</sequence>
<dbReference type="InterPro" id="IPR001810">
    <property type="entry name" value="F-box_dom"/>
</dbReference>
<dbReference type="PANTHER" id="PTHR31672:SF13">
    <property type="entry name" value="F-BOX PROTEIN CPR30-LIKE"/>
    <property type="match status" value="1"/>
</dbReference>
<dbReference type="PANTHER" id="PTHR31672">
    <property type="entry name" value="BNACNNG10540D PROTEIN"/>
    <property type="match status" value="1"/>
</dbReference>
<evidence type="ECO:0000313" key="5">
    <source>
        <dbReference type="Proteomes" id="UP000886885"/>
    </source>
</evidence>
<keyword evidence="5" id="KW-1185">Reference proteome</keyword>
<protein>
    <recommendedName>
        <fullName evidence="1">F-box domain-containing protein</fullName>
    </recommendedName>
</protein>